<protein>
    <recommendedName>
        <fullName evidence="4">HTH gntR-type domain-containing protein</fullName>
    </recommendedName>
</protein>
<keyword evidence="3" id="KW-0804">Transcription</keyword>
<evidence type="ECO:0000259" key="4">
    <source>
        <dbReference type="PROSITE" id="PS50949"/>
    </source>
</evidence>
<dbReference type="SMART" id="SM00345">
    <property type="entry name" value="HTH_GNTR"/>
    <property type="match status" value="1"/>
</dbReference>
<geneLocation type="plasmid" evidence="6">
    <name>pbeh6</name>
</geneLocation>
<evidence type="ECO:0000256" key="1">
    <source>
        <dbReference type="ARBA" id="ARBA00023015"/>
    </source>
</evidence>
<gene>
    <name evidence="5" type="ORF">BEH_26360</name>
</gene>
<feature type="domain" description="HTH gntR-type" evidence="4">
    <location>
        <begin position="5"/>
        <end position="73"/>
    </location>
</feature>
<dbReference type="OrthoDB" id="9816541at2"/>
<dbReference type="InterPro" id="IPR036390">
    <property type="entry name" value="WH_DNA-bd_sf"/>
</dbReference>
<dbReference type="CDD" id="cd07377">
    <property type="entry name" value="WHTH_GntR"/>
    <property type="match status" value="1"/>
</dbReference>
<organism evidence="5 6">
    <name type="scientific">Priestia filamentosa</name>
    <dbReference type="NCBI Taxonomy" id="1402861"/>
    <lineage>
        <taxon>Bacteria</taxon>
        <taxon>Bacillati</taxon>
        <taxon>Bacillota</taxon>
        <taxon>Bacilli</taxon>
        <taxon>Bacillales</taxon>
        <taxon>Bacillaceae</taxon>
        <taxon>Priestia</taxon>
    </lineage>
</organism>
<name>A0A2S1LZR5_9BACI</name>
<keyword evidence="5" id="KW-0614">Plasmid</keyword>
<accession>A0A2S1LZR5</accession>
<dbReference type="PANTHER" id="PTHR38445">
    <property type="entry name" value="HTH-TYPE TRANSCRIPTIONAL REPRESSOR YTRA"/>
    <property type="match status" value="1"/>
</dbReference>
<dbReference type="KEGG" id="beo:BEH_26360"/>
<dbReference type="PROSITE" id="PS50949">
    <property type="entry name" value="HTH_GNTR"/>
    <property type="match status" value="1"/>
</dbReference>
<dbReference type="Gene3D" id="1.10.10.10">
    <property type="entry name" value="Winged helix-like DNA-binding domain superfamily/Winged helix DNA-binding domain"/>
    <property type="match status" value="1"/>
</dbReference>
<proteinExistence type="predicted"/>
<dbReference type="InterPro" id="IPR000524">
    <property type="entry name" value="Tscrpt_reg_HTH_GntR"/>
</dbReference>
<reference evidence="5 6" key="1">
    <citation type="journal article" date="2015" name="PLoS ONE">
        <title>Genome Sequence of Bacillus endophyticus and Analysis of Its Companion Mechanism in the Ketogulonigenium vulgare-Bacillus Strain Consortium.</title>
        <authorList>
            <person name="Jia N."/>
            <person name="Du J."/>
            <person name="Ding M.Z."/>
            <person name="Gao F."/>
            <person name="Yuan Y.J."/>
        </authorList>
    </citation>
    <scope>NUCLEOTIDE SEQUENCE [LARGE SCALE GENOMIC DNA]</scope>
    <source>
        <strain evidence="5 6">Hbe603</strain>
        <plasmid evidence="6">pbeh6</plasmid>
    </source>
</reference>
<dbReference type="GO" id="GO:0003677">
    <property type="term" value="F:DNA binding"/>
    <property type="evidence" value="ECO:0007669"/>
    <property type="project" value="UniProtKB-KW"/>
</dbReference>
<dbReference type="InterPro" id="IPR036388">
    <property type="entry name" value="WH-like_DNA-bd_sf"/>
</dbReference>
<dbReference type="EMBL" id="CP015328">
    <property type="protein sequence ID" value="AWG44311.1"/>
    <property type="molecule type" value="Genomic_DNA"/>
</dbReference>
<dbReference type="Proteomes" id="UP000036202">
    <property type="component" value="Plasmid pbeh6"/>
</dbReference>
<evidence type="ECO:0000256" key="2">
    <source>
        <dbReference type="ARBA" id="ARBA00023125"/>
    </source>
</evidence>
<dbReference type="PANTHER" id="PTHR38445:SF9">
    <property type="entry name" value="HTH-TYPE TRANSCRIPTIONAL REPRESSOR YTRA"/>
    <property type="match status" value="1"/>
</dbReference>
<evidence type="ECO:0000256" key="3">
    <source>
        <dbReference type="ARBA" id="ARBA00023163"/>
    </source>
</evidence>
<evidence type="ECO:0000313" key="6">
    <source>
        <dbReference type="Proteomes" id="UP000036202"/>
    </source>
</evidence>
<dbReference type="RefSeq" id="WP_046218400.1">
    <property type="nucleotide sequence ID" value="NZ_CP015328.1"/>
</dbReference>
<keyword evidence="1" id="KW-0805">Transcription regulation</keyword>
<sequence length="113" mass="13282">MKEKMLLYEQIAQYIKEEIINEKYRIDQPLPSLRYLSHHLNVNIGTVQNAYNLLERQGYVQAIQGKGIFINNTEGKDTYPRKKEIILELKEAVHESLYLGIKKHELLSLLDKI</sequence>
<keyword evidence="2" id="KW-0238">DNA-binding</keyword>
<dbReference type="SUPFAM" id="SSF46785">
    <property type="entry name" value="Winged helix' DNA-binding domain"/>
    <property type="match status" value="1"/>
</dbReference>
<dbReference type="GO" id="GO:0003700">
    <property type="term" value="F:DNA-binding transcription factor activity"/>
    <property type="evidence" value="ECO:0007669"/>
    <property type="project" value="InterPro"/>
</dbReference>
<dbReference type="Pfam" id="PF00392">
    <property type="entry name" value="GntR"/>
    <property type="match status" value="1"/>
</dbReference>
<dbReference type="AlphaFoldDB" id="A0A2S1LZR5"/>
<keyword evidence="6" id="KW-1185">Reference proteome</keyword>
<evidence type="ECO:0000313" key="5">
    <source>
        <dbReference type="EMBL" id="AWG44311.1"/>
    </source>
</evidence>